<proteinExistence type="predicted"/>
<feature type="compositionally biased region" description="Low complexity" evidence="1">
    <location>
        <begin position="269"/>
        <end position="287"/>
    </location>
</feature>
<feature type="transmembrane region" description="Helical" evidence="2">
    <location>
        <begin position="20"/>
        <end position="39"/>
    </location>
</feature>
<gene>
    <name evidence="3" type="ORF">UV89_C0032G0009</name>
</gene>
<reference evidence="3 4" key="1">
    <citation type="journal article" date="2015" name="Nature">
        <title>rRNA introns, odd ribosomes, and small enigmatic genomes across a large radiation of phyla.</title>
        <authorList>
            <person name="Brown C.T."/>
            <person name="Hug L.A."/>
            <person name="Thomas B.C."/>
            <person name="Sharon I."/>
            <person name="Castelle C.J."/>
            <person name="Singh A."/>
            <person name="Wilkins M.J."/>
            <person name="Williams K.H."/>
            <person name="Banfield J.F."/>
        </authorList>
    </citation>
    <scope>NUCLEOTIDE SEQUENCE [LARGE SCALE GENOMIC DNA]</scope>
</reference>
<dbReference type="EMBL" id="LCGF01000032">
    <property type="protein sequence ID" value="KKT09721.1"/>
    <property type="molecule type" value="Genomic_DNA"/>
</dbReference>
<sequence length="296" mass="31438">MYNSLMPNNLKKKSYTLFSLHLPILIAVFAVVAGGSYIVTNTFTKEMPQVQGTRTEKGPRSLLSLLTKKDKSSESAGVEATVTPSTTAREHKRAVENVVREIKTVARIEEARGNKEVSEELVTIAEEQIESVGETVEAIDEVENEPKWKTILLGGDYKNLGELRSTIAKNTNTIRKLTNTAEKITAEGGDATIQDSLLQLNAERAKIIAFIKASESQFSILGWASKLLAGYMSTPLGGGNGDETEGTGSSAPVGGTEGIGDTAPSSTDTTGTGNTEPGSGETETPESAPGDQITTE</sequence>
<organism evidence="3 4">
    <name type="scientific">candidate division WWE3 bacterium GW2011_GWB2_43_22</name>
    <dbReference type="NCBI Taxonomy" id="1619118"/>
    <lineage>
        <taxon>Bacteria</taxon>
        <taxon>Katanobacteria</taxon>
    </lineage>
</organism>
<evidence type="ECO:0000313" key="4">
    <source>
        <dbReference type="Proteomes" id="UP000033910"/>
    </source>
</evidence>
<keyword evidence="2" id="KW-1133">Transmembrane helix</keyword>
<dbReference type="AlphaFoldDB" id="A0A0G1EI25"/>
<keyword evidence="2" id="KW-0472">Membrane</keyword>
<comment type="caution">
    <text evidence="3">The sequence shown here is derived from an EMBL/GenBank/DDBJ whole genome shotgun (WGS) entry which is preliminary data.</text>
</comment>
<evidence type="ECO:0000256" key="1">
    <source>
        <dbReference type="SAM" id="MobiDB-lite"/>
    </source>
</evidence>
<feature type="region of interest" description="Disordered" evidence="1">
    <location>
        <begin position="238"/>
        <end position="296"/>
    </location>
</feature>
<protein>
    <recommendedName>
        <fullName evidence="5">DUF5667 domain-containing protein</fullName>
    </recommendedName>
</protein>
<evidence type="ECO:0000313" key="3">
    <source>
        <dbReference type="EMBL" id="KKT09721.1"/>
    </source>
</evidence>
<evidence type="ECO:0000256" key="2">
    <source>
        <dbReference type="SAM" id="Phobius"/>
    </source>
</evidence>
<accession>A0A0G1EI25</accession>
<name>A0A0G1EI25_UNCKA</name>
<dbReference type="Proteomes" id="UP000033910">
    <property type="component" value="Unassembled WGS sequence"/>
</dbReference>
<keyword evidence="2" id="KW-0812">Transmembrane</keyword>
<evidence type="ECO:0008006" key="5">
    <source>
        <dbReference type="Google" id="ProtNLM"/>
    </source>
</evidence>